<name>A0A3P7IC91_STRVU</name>
<sequence>MQRLGLRRYNCKKQRSITLGKEVSKRGTHPVLVYAGTSYSFALARRGARHDSCICIGCEKSGAWKSMKVRGEFPSDPRDMQHVCEAKNKAEEIAT</sequence>
<dbReference type="AlphaFoldDB" id="A0A3P7IC91"/>
<protein>
    <submittedName>
        <fullName evidence="1">Uncharacterized protein</fullName>
    </submittedName>
</protein>
<evidence type="ECO:0000313" key="1">
    <source>
        <dbReference type="EMBL" id="VDM65453.1"/>
    </source>
</evidence>
<accession>A0A3P7IC91</accession>
<dbReference type="EMBL" id="UYYB01000754">
    <property type="protein sequence ID" value="VDM65453.1"/>
    <property type="molecule type" value="Genomic_DNA"/>
</dbReference>
<gene>
    <name evidence="1" type="ORF">SVUK_LOCUS451</name>
</gene>
<keyword evidence="2" id="KW-1185">Reference proteome</keyword>
<organism evidence="1 2">
    <name type="scientific">Strongylus vulgaris</name>
    <name type="common">Blood worm</name>
    <dbReference type="NCBI Taxonomy" id="40348"/>
    <lineage>
        <taxon>Eukaryota</taxon>
        <taxon>Metazoa</taxon>
        <taxon>Ecdysozoa</taxon>
        <taxon>Nematoda</taxon>
        <taxon>Chromadorea</taxon>
        <taxon>Rhabditida</taxon>
        <taxon>Rhabditina</taxon>
        <taxon>Rhabditomorpha</taxon>
        <taxon>Strongyloidea</taxon>
        <taxon>Strongylidae</taxon>
        <taxon>Strongylus</taxon>
    </lineage>
</organism>
<reference evidence="1 2" key="1">
    <citation type="submission" date="2018-11" db="EMBL/GenBank/DDBJ databases">
        <authorList>
            <consortium name="Pathogen Informatics"/>
        </authorList>
    </citation>
    <scope>NUCLEOTIDE SEQUENCE [LARGE SCALE GENOMIC DNA]</scope>
</reference>
<proteinExistence type="predicted"/>
<evidence type="ECO:0000313" key="2">
    <source>
        <dbReference type="Proteomes" id="UP000270094"/>
    </source>
</evidence>
<dbReference type="Proteomes" id="UP000270094">
    <property type="component" value="Unassembled WGS sequence"/>
</dbReference>